<dbReference type="PROSITE" id="PS50994">
    <property type="entry name" value="INTEGRASE"/>
    <property type="match status" value="1"/>
</dbReference>
<feature type="region of interest" description="Disordered" evidence="1">
    <location>
        <begin position="668"/>
        <end position="688"/>
    </location>
</feature>
<accession>A0A1E3LX65</accession>
<dbReference type="EMBL" id="MDDS01000015">
    <property type="protein sequence ID" value="ODP38377.1"/>
    <property type="molecule type" value="Genomic_DNA"/>
</dbReference>
<feature type="compositionally biased region" description="Pro residues" evidence="1">
    <location>
        <begin position="671"/>
        <end position="685"/>
    </location>
</feature>
<dbReference type="SUPFAM" id="SSF53098">
    <property type="entry name" value="Ribonuclease H-like"/>
    <property type="match status" value="1"/>
</dbReference>
<reference evidence="3 4" key="1">
    <citation type="submission" date="2016-08" db="EMBL/GenBank/DDBJ databases">
        <title>Draft genome of the agarase producing Sphingomonas sp. MCT13.</title>
        <authorList>
            <person name="D'Andrea M.M."/>
            <person name="Rossolini G.M."/>
            <person name="Thaller M.C."/>
        </authorList>
    </citation>
    <scope>NUCLEOTIDE SEQUENCE [LARGE SCALE GENOMIC DNA]</scope>
    <source>
        <strain evidence="3 4">MCT13</strain>
    </source>
</reference>
<name>A0A1E3LX65_9SPHN</name>
<evidence type="ECO:0000313" key="3">
    <source>
        <dbReference type="EMBL" id="ODP38377.1"/>
    </source>
</evidence>
<feature type="domain" description="Integrase catalytic" evidence="2">
    <location>
        <begin position="292"/>
        <end position="492"/>
    </location>
</feature>
<dbReference type="InterPro" id="IPR036397">
    <property type="entry name" value="RNaseH_sf"/>
</dbReference>
<dbReference type="STRING" id="1888892.BFL28_14080"/>
<evidence type="ECO:0000259" key="2">
    <source>
        <dbReference type="PROSITE" id="PS50994"/>
    </source>
</evidence>
<dbReference type="InterPro" id="IPR001584">
    <property type="entry name" value="Integrase_cat-core"/>
</dbReference>
<keyword evidence="4" id="KW-1185">Reference proteome</keyword>
<dbReference type="InterPro" id="IPR012337">
    <property type="entry name" value="RNaseH-like_sf"/>
</dbReference>
<evidence type="ECO:0000256" key="1">
    <source>
        <dbReference type="SAM" id="MobiDB-lite"/>
    </source>
</evidence>
<protein>
    <recommendedName>
        <fullName evidence="2">Integrase catalytic domain-containing protein</fullName>
    </recommendedName>
</protein>
<gene>
    <name evidence="3" type="ORF">BFL28_14080</name>
</gene>
<dbReference type="AlphaFoldDB" id="A0A1E3LX65"/>
<dbReference type="Proteomes" id="UP000094487">
    <property type="component" value="Unassembled WGS sequence"/>
</dbReference>
<dbReference type="Gene3D" id="3.30.420.10">
    <property type="entry name" value="Ribonuclease H-like superfamily/Ribonuclease H"/>
    <property type="match status" value="1"/>
</dbReference>
<sequence>MTATPMRFQQGDTLSIRDEQGQMALWSVVERKRRGYLLRPQSGGDARTWSDDEIDTVYGARRLTHHPCNAEGLPKAVAEALEKTWEFWPEDVRREAERRETYVRMVDAIRGEHPTLMGAYAAAAETVFEAHHGQWEQEDAAFAARISSEQRRKGSGDTRRPKALSRPNPYTVRAWYGVWSRHGRDIRLLIPHYHRRGARQSRYAREDGDRPDTYKLMRQAVEAWYLGMPRRRKNYAYRRYVDLCREQNVPAVSDRTFRVFIRENYTERQEYERRFGRRAAWLKFGIFERRTPPERPLEEVEVDHCLIDLVVVHPQSGRALGRPWLTALIDRATRMIVGAHLSFEAPSYASLQRALGHAIWKKDLSGIEGIDHDWPCHGVPEWLICYGKEFRSQSLQTAARMLDIGIVNLPVKMPWLKGAIERVFQTIGVQVFSHEEGTTLSRTMDLYDPVARAKLSLEEVRGRILKWIVDDYHHSVHDTLRCTPYERWRELTTLYPVRPVPDFDHIVRLTGETFFRRISNIGIQYEGLLYADREKLEPLLARRGGLEKDWEIRYDPYDLGEIWLLDDERGEWQMIPCVDQSVSRGVSKYQHKIHRAIAKRSLPRNAPVTVADLEAARGLAAQTAGELQDRKSKVRAKTRAARYETDGRYFTPIEGQNQLPLTTSEAWTAEVPPPAEEQAPEPLPPIADLDADIEALVAQWSEPKR</sequence>
<dbReference type="OrthoDB" id="5287589at2"/>
<comment type="caution">
    <text evidence="3">The sequence shown here is derived from an EMBL/GenBank/DDBJ whole genome shotgun (WGS) entry which is preliminary data.</text>
</comment>
<dbReference type="GO" id="GO:0015074">
    <property type="term" value="P:DNA integration"/>
    <property type="evidence" value="ECO:0007669"/>
    <property type="project" value="InterPro"/>
</dbReference>
<dbReference type="GO" id="GO:0003676">
    <property type="term" value="F:nucleic acid binding"/>
    <property type="evidence" value="ECO:0007669"/>
    <property type="project" value="InterPro"/>
</dbReference>
<proteinExistence type="predicted"/>
<organism evidence="3 4">
    <name type="scientific">Sphingomonas turrisvirgatae</name>
    <dbReference type="NCBI Taxonomy" id="1888892"/>
    <lineage>
        <taxon>Bacteria</taxon>
        <taxon>Pseudomonadati</taxon>
        <taxon>Pseudomonadota</taxon>
        <taxon>Alphaproteobacteria</taxon>
        <taxon>Sphingomonadales</taxon>
        <taxon>Sphingomonadaceae</taxon>
        <taxon>Sphingomonas</taxon>
    </lineage>
</organism>
<evidence type="ECO:0000313" key="4">
    <source>
        <dbReference type="Proteomes" id="UP000094487"/>
    </source>
</evidence>
<dbReference type="RefSeq" id="WP_069319921.1">
    <property type="nucleotide sequence ID" value="NZ_MDDS01000015.1"/>
</dbReference>